<dbReference type="AlphaFoldDB" id="A9UPC5"/>
<organism evidence="1 2">
    <name type="scientific">Monosiga brevicollis</name>
    <name type="common">Choanoflagellate</name>
    <dbReference type="NCBI Taxonomy" id="81824"/>
    <lineage>
        <taxon>Eukaryota</taxon>
        <taxon>Choanoflagellata</taxon>
        <taxon>Craspedida</taxon>
        <taxon>Salpingoecidae</taxon>
        <taxon>Monosiga</taxon>
    </lineage>
</organism>
<proteinExistence type="predicted"/>
<dbReference type="Proteomes" id="UP000001357">
    <property type="component" value="Unassembled WGS sequence"/>
</dbReference>
<dbReference type="EMBL" id="CH991543">
    <property type="protein sequence ID" value="EDQ92393.1"/>
    <property type="molecule type" value="Genomic_DNA"/>
</dbReference>
<dbReference type="RefSeq" id="XP_001742155.1">
    <property type="nucleotide sequence ID" value="XM_001742103.1"/>
</dbReference>
<keyword evidence="2" id="KW-1185">Reference proteome</keyword>
<dbReference type="KEGG" id="mbr:MONBRDRAFT_4920"/>
<sequence>MQQEEEEEQTRTVSALRAGSGELGGVGVLAALAKRSMRVSNPSCSDCKTEPWSIELFSSSSVLELEGASWGDRHERRRPAMTANNRAMRALVQNNPSTTDAQTKLYKQRHLLHPSKLIHTRRRLHTHESLADLHCPCKASVCRNPPRFL</sequence>
<evidence type="ECO:0000313" key="1">
    <source>
        <dbReference type="EMBL" id="EDQ92393.1"/>
    </source>
</evidence>
<dbReference type="GeneID" id="5887607"/>
<reference evidence="1 2" key="1">
    <citation type="journal article" date="2008" name="Nature">
        <title>The genome of the choanoflagellate Monosiga brevicollis and the origin of metazoans.</title>
        <authorList>
            <consortium name="JGI Sequencing"/>
            <person name="King N."/>
            <person name="Westbrook M.J."/>
            <person name="Young S.L."/>
            <person name="Kuo A."/>
            <person name="Abedin M."/>
            <person name="Chapman J."/>
            <person name="Fairclough S."/>
            <person name="Hellsten U."/>
            <person name="Isogai Y."/>
            <person name="Letunic I."/>
            <person name="Marr M."/>
            <person name="Pincus D."/>
            <person name="Putnam N."/>
            <person name="Rokas A."/>
            <person name="Wright K.J."/>
            <person name="Zuzow R."/>
            <person name="Dirks W."/>
            <person name="Good M."/>
            <person name="Goodstein D."/>
            <person name="Lemons D."/>
            <person name="Li W."/>
            <person name="Lyons J.B."/>
            <person name="Morris A."/>
            <person name="Nichols S."/>
            <person name="Richter D.J."/>
            <person name="Salamov A."/>
            <person name="Bork P."/>
            <person name="Lim W.A."/>
            <person name="Manning G."/>
            <person name="Miller W.T."/>
            <person name="McGinnis W."/>
            <person name="Shapiro H."/>
            <person name="Tjian R."/>
            <person name="Grigoriev I.V."/>
            <person name="Rokhsar D."/>
        </authorList>
    </citation>
    <scope>NUCLEOTIDE SEQUENCE [LARGE SCALE GENOMIC DNA]</scope>
    <source>
        <strain evidence="2">MX1 / ATCC 50154</strain>
    </source>
</reference>
<name>A9UPC5_MONBE</name>
<dbReference type="InParanoid" id="A9UPC5"/>
<evidence type="ECO:0000313" key="2">
    <source>
        <dbReference type="Proteomes" id="UP000001357"/>
    </source>
</evidence>
<gene>
    <name evidence="1" type="ORF">MONBRDRAFT_4920</name>
</gene>
<protein>
    <submittedName>
        <fullName evidence="1">Uncharacterized protein</fullName>
    </submittedName>
</protein>
<accession>A9UPC5</accession>